<dbReference type="GO" id="GO:0006508">
    <property type="term" value="P:proteolysis"/>
    <property type="evidence" value="ECO:0007669"/>
    <property type="project" value="UniProtKB-KW"/>
</dbReference>
<evidence type="ECO:0000256" key="3">
    <source>
        <dbReference type="ARBA" id="ARBA00007090"/>
    </source>
</evidence>
<evidence type="ECO:0000256" key="26">
    <source>
        <dbReference type="ARBA" id="ARBA00060592"/>
    </source>
</evidence>
<dbReference type="RefSeq" id="WP_165600535.1">
    <property type="nucleotide sequence ID" value="NZ_SORZ01000001.1"/>
</dbReference>
<gene>
    <name evidence="31" type="ORF">E3202_04160</name>
</gene>
<dbReference type="InterPro" id="IPR001264">
    <property type="entry name" value="Glyco_trans_51"/>
</dbReference>
<dbReference type="GO" id="GO:0009252">
    <property type="term" value="P:peptidoglycan biosynthetic process"/>
    <property type="evidence" value="ECO:0007669"/>
    <property type="project" value="UniProtKB-UniPathway"/>
</dbReference>
<evidence type="ECO:0000256" key="20">
    <source>
        <dbReference type="ARBA" id="ARBA00023251"/>
    </source>
</evidence>
<keyword evidence="9" id="KW-0121">Carboxypeptidase</keyword>
<keyword evidence="17" id="KW-0573">Peptidoglycan synthesis</keyword>
<evidence type="ECO:0000256" key="14">
    <source>
        <dbReference type="ARBA" id="ARBA00022801"/>
    </source>
</evidence>
<dbReference type="EC" id="3.4.16.4" evidence="5"/>
<dbReference type="InterPro" id="IPR023346">
    <property type="entry name" value="Lysozyme-like_dom_sf"/>
</dbReference>
<evidence type="ECO:0000256" key="16">
    <source>
        <dbReference type="ARBA" id="ARBA00022968"/>
    </source>
</evidence>
<keyword evidence="16" id="KW-0735">Signal-anchor</keyword>
<dbReference type="SUPFAM" id="SSF56601">
    <property type="entry name" value="beta-lactamase/transpeptidase-like"/>
    <property type="match status" value="1"/>
</dbReference>
<protein>
    <recommendedName>
        <fullName evidence="6">Penicillin-binding protein 1A</fullName>
        <ecNumber evidence="24">2.4.99.28</ecNumber>
        <ecNumber evidence="5">3.4.16.4</ecNumber>
    </recommendedName>
</protein>
<keyword evidence="15" id="KW-0133">Cell shape</keyword>
<keyword evidence="12" id="KW-0808">Transferase</keyword>
<comment type="pathway">
    <text evidence="2">Cell wall biogenesis; peptidoglycan biosynthesis.</text>
</comment>
<dbReference type="AlphaFoldDB" id="A0A506UT13"/>
<reference evidence="31 32" key="1">
    <citation type="submission" date="2019-03" db="EMBL/GenBank/DDBJ databases">
        <title>The complete genome sequence of Neokomagataea sp. Jb2 NBRC113641.</title>
        <authorList>
            <person name="Chua K.-O."/>
            <person name="Chan K.-G."/>
            <person name="See-Too W.-S."/>
        </authorList>
    </citation>
    <scope>NUCLEOTIDE SEQUENCE [LARGE SCALE GENOMIC DNA]</scope>
    <source>
        <strain evidence="31 32">Jb2</strain>
    </source>
</reference>
<dbReference type="InterPro" id="IPR001460">
    <property type="entry name" value="PCN-bd_Tpept"/>
</dbReference>
<evidence type="ECO:0000259" key="29">
    <source>
        <dbReference type="Pfam" id="PF00912"/>
    </source>
</evidence>
<dbReference type="GO" id="GO:0030288">
    <property type="term" value="C:outer membrane-bounded periplasmic space"/>
    <property type="evidence" value="ECO:0007669"/>
    <property type="project" value="TreeGrafter"/>
</dbReference>
<comment type="similarity">
    <text evidence="4">In the N-terminal section; belongs to the glycosyltransferase 51 family.</text>
</comment>
<comment type="catalytic activity">
    <reaction evidence="25">
        <text>[GlcNAc-(1-&gt;4)-Mur2Ac(oyl-L-Ala-gamma-D-Glu-L-Lys-D-Ala-D-Ala)](n)-di-trans,octa-cis-undecaprenyl diphosphate + beta-D-GlcNAc-(1-&gt;4)-Mur2Ac(oyl-L-Ala-gamma-D-Glu-L-Lys-D-Ala-D-Ala)-di-trans,octa-cis-undecaprenyl diphosphate = [GlcNAc-(1-&gt;4)-Mur2Ac(oyl-L-Ala-gamma-D-Glu-L-Lys-D-Ala-D-Ala)](n+1)-di-trans,octa-cis-undecaprenyl diphosphate + di-trans,octa-cis-undecaprenyl diphosphate + H(+)</text>
        <dbReference type="Rhea" id="RHEA:23708"/>
        <dbReference type="Rhea" id="RHEA-COMP:9602"/>
        <dbReference type="Rhea" id="RHEA-COMP:9603"/>
        <dbReference type="ChEBI" id="CHEBI:15378"/>
        <dbReference type="ChEBI" id="CHEBI:58405"/>
        <dbReference type="ChEBI" id="CHEBI:60033"/>
        <dbReference type="ChEBI" id="CHEBI:78435"/>
        <dbReference type="EC" id="2.4.99.28"/>
    </reaction>
</comment>
<dbReference type="InterPro" id="IPR050396">
    <property type="entry name" value="Glycosyltr_51/Transpeptidase"/>
</dbReference>
<keyword evidence="8" id="KW-0997">Cell inner membrane</keyword>
<dbReference type="Gene3D" id="3.40.710.10">
    <property type="entry name" value="DD-peptidase/beta-lactamase superfamily"/>
    <property type="match status" value="2"/>
</dbReference>
<evidence type="ECO:0000256" key="6">
    <source>
        <dbReference type="ARBA" id="ARBA00018638"/>
    </source>
</evidence>
<evidence type="ECO:0000256" key="8">
    <source>
        <dbReference type="ARBA" id="ARBA00022519"/>
    </source>
</evidence>
<dbReference type="GO" id="GO:0009002">
    <property type="term" value="F:serine-type D-Ala-D-Ala carboxypeptidase activity"/>
    <property type="evidence" value="ECO:0007669"/>
    <property type="project" value="UniProtKB-EC"/>
</dbReference>
<evidence type="ECO:0000256" key="24">
    <source>
        <dbReference type="ARBA" id="ARBA00044770"/>
    </source>
</evidence>
<evidence type="ECO:0000256" key="11">
    <source>
        <dbReference type="ARBA" id="ARBA00022676"/>
    </source>
</evidence>
<evidence type="ECO:0000256" key="7">
    <source>
        <dbReference type="ARBA" id="ARBA00022475"/>
    </source>
</evidence>
<keyword evidence="20" id="KW-0046">Antibiotic resistance</keyword>
<proteinExistence type="inferred from homology"/>
<dbReference type="GO" id="GO:0046677">
    <property type="term" value="P:response to antibiotic"/>
    <property type="evidence" value="ECO:0007669"/>
    <property type="project" value="UniProtKB-KW"/>
</dbReference>
<evidence type="ECO:0000256" key="25">
    <source>
        <dbReference type="ARBA" id="ARBA00049902"/>
    </source>
</evidence>
<dbReference type="GO" id="GO:0008955">
    <property type="term" value="F:peptidoglycan glycosyltransferase activity"/>
    <property type="evidence" value="ECO:0007669"/>
    <property type="project" value="UniProtKB-EC"/>
</dbReference>
<dbReference type="InterPro" id="IPR036950">
    <property type="entry name" value="PBP_transglycosylase"/>
</dbReference>
<dbReference type="InterPro" id="IPR012338">
    <property type="entry name" value="Beta-lactam/transpept-like"/>
</dbReference>
<keyword evidence="18" id="KW-1133">Transmembrane helix</keyword>
<dbReference type="UniPathway" id="UPA00219"/>
<dbReference type="Pfam" id="PF17092">
    <property type="entry name" value="PCB_OB"/>
    <property type="match status" value="1"/>
</dbReference>
<accession>A0A506UT13</accession>
<feature type="compositionally biased region" description="Gly residues" evidence="27">
    <location>
        <begin position="838"/>
        <end position="849"/>
    </location>
</feature>
<evidence type="ECO:0000313" key="31">
    <source>
        <dbReference type="EMBL" id="TPW36233.1"/>
    </source>
</evidence>
<comment type="similarity">
    <text evidence="3">In the C-terminal section; belongs to the transpeptidase family.</text>
</comment>
<evidence type="ECO:0000256" key="23">
    <source>
        <dbReference type="ARBA" id="ARBA00034000"/>
    </source>
</evidence>
<dbReference type="GO" id="GO:0071555">
    <property type="term" value="P:cell wall organization"/>
    <property type="evidence" value="ECO:0007669"/>
    <property type="project" value="UniProtKB-KW"/>
</dbReference>
<dbReference type="SUPFAM" id="SSF53955">
    <property type="entry name" value="Lysozyme-like"/>
    <property type="match status" value="1"/>
</dbReference>
<feature type="domain" description="Penicillin-binding protein transpeptidase" evidence="28">
    <location>
        <begin position="450"/>
        <end position="738"/>
    </location>
</feature>
<feature type="compositionally biased region" description="Low complexity" evidence="27">
    <location>
        <begin position="812"/>
        <end position="834"/>
    </location>
</feature>
<dbReference type="FunFam" id="1.10.3810.10:FF:000003">
    <property type="entry name" value="Penicillin-binding protein 1a"/>
    <property type="match status" value="1"/>
</dbReference>
<evidence type="ECO:0000256" key="22">
    <source>
        <dbReference type="ARBA" id="ARBA00023316"/>
    </source>
</evidence>
<evidence type="ECO:0000313" key="32">
    <source>
        <dbReference type="Proteomes" id="UP000315037"/>
    </source>
</evidence>
<organism evidence="31 32">
    <name type="scientific">Oecophyllibacter saccharovorans</name>
    <dbReference type="NCBI Taxonomy" id="2558360"/>
    <lineage>
        <taxon>Bacteria</taxon>
        <taxon>Pseudomonadati</taxon>
        <taxon>Pseudomonadota</taxon>
        <taxon>Alphaproteobacteria</taxon>
        <taxon>Acetobacterales</taxon>
        <taxon>Acetobacteraceae</taxon>
        <taxon>Oecophyllibacter</taxon>
    </lineage>
</organism>
<dbReference type="EMBL" id="SORZ01000001">
    <property type="protein sequence ID" value="TPW36233.1"/>
    <property type="molecule type" value="Genomic_DNA"/>
</dbReference>
<keyword evidence="22" id="KW-0961">Cell wall biogenesis/degradation</keyword>
<evidence type="ECO:0000256" key="1">
    <source>
        <dbReference type="ARBA" id="ARBA00004249"/>
    </source>
</evidence>
<sequence>MLTATLLGTGVLGVSVVAIGCWGFYEQLAGNLPSVAALQHYHPPVVSRLYTGDDRLMAELAHEKRIYVPGNAIPPLVKNAFIAAEDQHFYTHGGVDFLAIGRAGLTDLFNRHGKRPLGASTITQQVAKVILLNNSSLSLLRKAREALLAMRIEDTLPKSRILEIYLNGIYLGSGAYGVEAASQTFFNKPLDQLDAAEAATLAALPKSPTNYNPYLHPKTALWRRNWVLDRMVETHAITPEQAEAAKQEPLSLRSRKRSGPLPDSEWFAEDVRRELISRYGEDQALQGGLDVHTSLDPHLQHITTQALREGLIRYDRSHSSWRGAAGTLPAAALSSGDTAADALMPAGSGAQGTEQALPDWALQLAQAKPPTSMLRSWRLAVVLSTAGSVRVGWLENPLDPTDLAPRTGTLRSVDVGWARRTHPLRKGQLIMIEPEADGQARLEQTPQVEGAAVIMDARTGRVLAMSGGWSFHQSQFNRASQALRQPGSSFKPLVYLDAMQHDISPSQTFLDAAVSYGSWHPQNYEHDNWGPTTLHDALRESRNLVTIRLAAYLGMKSLCEMAEKSGMVDKMPPYLPAALGAVETTVLREAGAYAAIANGGHVVKPSLIDYIQDPEGTVIWRPEGLALSPEGTTQDGQAGLPAVVDTRPALASPQSAYQVVTMMRAVMEHGTGMSAAAGIDRPLAGKTGTSQDYKDAWFAGFSPDLVTVVWVGYDAPRTLGHHETGSRVAAPIWNQIMKEALATRPKLDFAAPEGVVLRRTSTGRIPAIDAFKPGQVPGVSATLHGHGAGTRELTASDTGADAIPLSEDSMDGPQSTGAGASAGPAQQGAGPSGARTPEGGGDIGVGGLY</sequence>
<keyword evidence="32" id="KW-1185">Reference proteome</keyword>
<evidence type="ECO:0000256" key="18">
    <source>
        <dbReference type="ARBA" id="ARBA00022989"/>
    </source>
</evidence>
<evidence type="ECO:0000256" key="4">
    <source>
        <dbReference type="ARBA" id="ARBA00007739"/>
    </source>
</evidence>
<dbReference type="GO" id="GO:0005886">
    <property type="term" value="C:plasma membrane"/>
    <property type="evidence" value="ECO:0007669"/>
    <property type="project" value="UniProtKB-SubCell"/>
</dbReference>
<dbReference type="GO" id="GO:0008658">
    <property type="term" value="F:penicillin binding"/>
    <property type="evidence" value="ECO:0007669"/>
    <property type="project" value="InterPro"/>
</dbReference>
<dbReference type="EC" id="2.4.99.28" evidence="24"/>
<evidence type="ECO:0000256" key="13">
    <source>
        <dbReference type="ARBA" id="ARBA00022692"/>
    </source>
</evidence>
<evidence type="ECO:0000256" key="17">
    <source>
        <dbReference type="ARBA" id="ARBA00022984"/>
    </source>
</evidence>
<evidence type="ECO:0000256" key="5">
    <source>
        <dbReference type="ARBA" id="ARBA00012448"/>
    </source>
</evidence>
<feature type="region of interest" description="Disordered" evidence="27">
    <location>
        <begin position="785"/>
        <end position="849"/>
    </location>
</feature>
<evidence type="ECO:0000256" key="21">
    <source>
        <dbReference type="ARBA" id="ARBA00023268"/>
    </source>
</evidence>
<comment type="caution">
    <text evidence="31">The sequence shown here is derived from an EMBL/GenBank/DDBJ whole genome shotgun (WGS) entry which is preliminary data.</text>
</comment>
<name>A0A506UT13_9PROT</name>
<keyword evidence="21" id="KW-0511">Multifunctional enzyme</keyword>
<dbReference type="PANTHER" id="PTHR32282:SF27">
    <property type="entry name" value="PENICILLIN-BINDING PROTEIN 1A"/>
    <property type="match status" value="1"/>
</dbReference>
<evidence type="ECO:0000256" key="19">
    <source>
        <dbReference type="ARBA" id="ARBA00023136"/>
    </source>
</evidence>
<keyword evidence="7" id="KW-1003">Cell membrane</keyword>
<dbReference type="NCBIfam" id="TIGR02074">
    <property type="entry name" value="PBP_1a_fam"/>
    <property type="match status" value="1"/>
</dbReference>
<keyword evidence="14" id="KW-0378">Hydrolase</keyword>
<feature type="region of interest" description="Disordered" evidence="27">
    <location>
        <begin position="240"/>
        <end position="261"/>
    </location>
</feature>
<feature type="domain" description="Penicillin-binding protein OB-like" evidence="30">
    <location>
        <begin position="357"/>
        <end position="448"/>
    </location>
</feature>
<comment type="pathway">
    <text evidence="26">Glycan biosynthesis.</text>
</comment>
<dbReference type="Pfam" id="PF00905">
    <property type="entry name" value="Transpeptidase"/>
    <property type="match status" value="1"/>
</dbReference>
<dbReference type="Pfam" id="PF00912">
    <property type="entry name" value="Transgly"/>
    <property type="match status" value="1"/>
</dbReference>
<evidence type="ECO:0000256" key="10">
    <source>
        <dbReference type="ARBA" id="ARBA00022670"/>
    </source>
</evidence>
<evidence type="ECO:0000259" key="28">
    <source>
        <dbReference type="Pfam" id="PF00905"/>
    </source>
</evidence>
<keyword evidence="10" id="KW-0645">Protease</keyword>
<evidence type="ECO:0000256" key="2">
    <source>
        <dbReference type="ARBA" id="ARBA00004752"/>
    </source>
</evidence>
<dbReference type="PANTHER" id="PTHR32282">
    <property type="entry name" value="BINDING PROTEIN TRANSPEPTIDASE, PUTATIVE-RELATED"/>
    <property type="match status" value="1"/>
</dbReference>
<comment type="subcellular location">
    <subcellularLocation>
        <location evidence="1">Cell inner membrane</location>
        <topology evidence="1">Single-pass type II membrane protein</topology>
    </subcellularLocation>
</comment>
<comment type="catalytic activity">
    <reaction evidence="23">
        <text>Preferential cleavage: (Ac)2-L-Lys-D-Ala-|-D-Ala. Also transpeptidation of peptidyl-alanyl moieties that are N-acyl substituents of D-alanine.</text>
        <dbReference type="EC" id="3.4.16.4"/>
    </reaction>
</comment>
<dbReference type="GO" id="GO:0008360">
    <property type="term" value="P:regulation of cell shape"/>
    <property type="evidence" value="ECO:0007669"/>
    <property type="project" value="UniProtKB-KW"/>
</dbReference>
<evidence type="ECO:0000256" key="15">
    <source>
        <dbReference type="ARBA" id="ARBA00022960"/>
    </source>
</evidence>
<dbReference type="Proteomes" id="UP000315037">
    <property type="component" value="Unassembled WGS sequence"/>
</dbReference>
<keyword evidence="13" id="KW-0812">Transmembrane</keyword>
<dbReference type="Gene3D" id="1.10.3810.10">
    <property type="entry name" value="Biosynthetic peptidoglycan transglycosylase-like"/>
    <property type="match status" value="1"/>
</dbReference>
<evidence type="ECO:0000256" key="12">
    <source>
        <dbReference type="ARBA" id="ARBA00022679"/>
    </source>
</evidence>
<evidence type="ECO:0000256" key="9">
    <source>
        <dbReference type="ARBA" id="ARBA00022645"/>
    </source>
</evidence>
<keyword evidence="19" id="KW-0472">Membrane</keyword>
<evidence type="ECO:0000259" key="30">
    <source>
        <dbReference type="Pfam" id="PF17092"/>
    </source>
</evidence>
<evidence type="ECO:0000256" key="27">
    <source>
        <dbReference type="SAM" id="MobiDB-lite"/>
    </source>
</evidence>
<feature type="domain" description="Glycosyl transferase family 51" evidence="29">
    <location>
        <begin position="55"/>
        <end position="231"/>
    </location>
</feature>
<dbReference type="InterPro" id="IPR031376">
    <property type="entry name" value="PCB_OB"/>
</dbReference>
<keyword evidence="11" id="KW-0328">Glycosyltransferase</keyword>